<protein>
    <submittedName>
        <fullName evidence="2">Methyltransferase</fullName>
    </submittedName>
</protein>
<keyword evidence="2" id="KW-0489">Methyltransferase</keyword>
<evidence type="ECO:0000259" key="1">
    <source>
        <dbReference type="Pfam" id="PF13649"/>
    </source>
</evidence>
<dbReference type="InterPro" id="IPR029063">
    <property type="entry name" value="SAM-dependent_MTases_sf"/>
</dbReference>
<dbReference type="Pfam" id="PF13649">
    <property type="entry name" value="Methyltransf_25"/>
    <property type="match status" value="1"/>
</dbReference>
<sequence length="225" mass="25813">MDENEKRILDSWQMNAKLWTQAIRNKQIESRAIATDAAIVKAITQLNPRTFLDIGCGEGWLSRQLFSLGIDGWGVDFCADLIETAKDSGDSRFVVCSYSDLASQRFSTINYFSCLICNFSILGECALDEIAKAGHSLLEDKGKIIIQTLHPIIACGDYTYSNGWRETSWQPNVDRPFYPTPWYFRTLESWIDEFHALNYRLLNLYEPSDPKTNKPISIIFVFERE</sequence>
<gene>
    <name evidence="2" type="ORF">A6769_08465</name>
</gene>
<proteinExistence type="predicted"/>
<evidence type="ECO:0000313" key="3">
    <source>
        <dbReference type="Proteomes" id="UP000252085"/>
    </source>
</evidence>
<dbReference type="AlphaFoldDB" id="A0A367RT09"/>
<dbReference type="SUPFAM" id="SSF53335">
    <property type="entry name" value="S-adenosyl-L-methionine-dependent methyltransferases"/>
    <property type="match status" value="1"/>
</dbReference>
<dbReference type="Gene3D" id="3.40.50.150">
    <property type="entry name" value="Vaccinia Virus protein VP39"/>
    <property type="match status" value="1"/>
</dbReference>
<organism evidence="2 3">
    <name type="scientific">Nostoc punctiforme NIES-2108</name>
    <dbReference type="NCBI Taxonomy" id="1356359"/>
    <lineage>
        <taxon>Bacteria</taxon>
        <taxon>Bacillati</taxon>
        <taxon>Cyanobacteriota</taxon>
        <taxon>Cyanophyceae</taxon>
        <taxon>Nostocales</taxon>
        <taxon>Nostocaceae</taxon>
        <taxon>Nostoc</taxon>
    </lineage>
</organism>
<keyword evidence="2" id="KW-0808">Transferase</keyword>
<dbReference type="GO" id="GO:0032259">
    <property type="term" value="P:methylation"/>
    <property type="evidence" value="ECO:0007669"/>
    <property type="project" value="UniProtKB-KW"/>
</dbReference>
<feature type="domain" description="Methyltransferase" evidence="1">
    <location>
        <begin position="52"/>
        <end position="139"/>
    </location>
</feature>
<dbReference type="CDD" id="cd02440">
    <property type="entry name" value="AdoMet_MTases"/>
    <property type="match status" value="1"/>
</dbReference>
<evidence type="ECO:0000313" key="2">
    <source>
        <dbReference type="EMBL" id="RCJ38432.1"/>
    </source>
</evidence>
<dbReference type="EMBL" id="LXQE01000117">
    <property type="protein sequence ID" value="RCJ38432.1"/>
    <property type="molecule type" value="Genomic_DNA"/>
</dbReference>
<accession>A0A367RT09</accession>
<name>A0A367RT09_NOSPU</name>
<dbReference type="Proteomes" id="UP000252085">
    <property type="component" value="Unassembled WGS sequence"/>
</dbReference>
<reference evidence="2 3" key="1">
    <citation type="submission" date="2016-04" db="EMBL/GenBank/DDBJ databases">
        <authorList>
            <person name="Evans L.H."/>
            <person name="Alamgir A."/>
            <person name="Owens N."/>
            <person name="Weber N.D."/>
            <person name="Virtaneva K."/>
            <person name="Barbian K."/>
            <person name="Babar A."/>
            <person name="Rosenke K."/>
        </authorList>
    </citation>
    <scope>NUCLEOTIDE SEQUENCE [LARGE SCALE GENOMIC DNA]</scope>
    <source>
        <strain evidence="2">NIES-2108</strain>
    </source>
</reference>
<comment type="caution">
    <text evidence="2">The sequence shown here is derived from an EMBL/GenBank/DDBJ whole genome shotgun (WGS) entry which is preliminary data.</text>
</comment>
<dbReference type="GO" id="GO:0008168">
    <property type="term" value="F:methyltransferase activity"/>
    <property type="evidence" value="ECO:0007669"/>
    <property type="project" value="UniProtKB-KW"/>
</dbReference>
<dbReference type="InterPro" id="IPR041698">
    <property type="entry name" value="Methyltransf_25"/>
</dbReference>